<dbReference type="Gene3D" id="3.30.70.920">
    <property type="match status" value="1"/>
</dbReference>
<keyword evidence="3" id="KW-1185">Reference proteome</keyword>
<dbReference type="EMBL" id="CP001825">
    <property type="protein sequence ID" value="ACZ42364.1"/>
    <property type="molecule type" value="Genomic_DNA"/>
</dbReference>
<protein>
    <submittedName>
        <fullName evidence="2">Transcriptional regulator, AsnC family</fullName>
    </submittedName>
</protein>
<dbReference type="HOGENOM" id="CLU_170329_3_0_0"/>
<dbReference type="AlphaFoldDB" id="D1CC49"/>
<reference evidence="3" key="1">
    <citation type="journal article" date="2010" name="Stand. Genomic Sci.">
        <title>Complete genome sequence of 'Thermobaculum terrenum' type strain (YNP1).</title>
        <authorList>
            <person name="Kiss H."/>
            <person name="Cleland D."/>
            <person name="Lapidus A."/>
            <person name="Lucas S."/>
            <person name="Glavina Del Rio T."/>
            <person name="Nolan M."/>
            <person name="Tice H."/>
            <person name="Han C."/>
            <person name="Goodwin L."/>
            <person name="Pitluck S."/>
            <person name="Liolios K."/>
            <person name="Ivanova N."/>
            <person name="Mavromatis K."/>
            <person name="Ovchinnikova G."/>
            <person name="Pati A."/>
            <person name="Chen A."/>
            <person name="Palaniappan K."/>
            <person name="Land M."/>
            <person name="Hauser L."/>
            <person name="Chang Y."/>
            <person name="Jeffries C."/>
            <person name="Lu M."/>
            <person name="Brettin T."/>
            <person name="Detter J."/>
            <person name="Goker M."/>
            <person name="Tindall B."/>
            <person name="Beck B."/>
            <person name="McDermott T."/>
            <person name="Woyke T."/>
            <person name="Bristow J."/>
            <person name="Eisen J."/>
            <person name="Markowitz V."/>
            <person name="Hugenholtz P."/>
            <person name="Kyrpides N."/>
            <person name="Klenk H."/>
            <person name="Cheng J."/>
        </authorList>
    </citation>
    <scope>NUCLEOTIDE SEQUENCE [LARGE SCALE GENOMIC DNA]</scope>
    <source>
        <strain evidence="3">ATCC BAA-798 / YNP1</strain>
    </source>
</reference>
<feature type="domain" description="Transcription regulator AsnC/Lrp ligand binding" evidence="1">
    <location>
        <begin position="6"/>
        <end position="76"/>
    </location>
</feature>
<accession>D1CC49</accession>
<evidence type="ECO:0000259" key="1">
    <source>
        <dbReference type="Pfam" id="PF01037"/>
    </source>
</evidence>
<dbReference type="RefSeq" id="WP_012875399.1">
    <property type="nucleotide sequence ID" value="NC_013525.1"/>
</dbReference>
<dbReference type="InterPro" id="IPR019887">
    <property type="entry name" value="Tscrpt_reg_AsnC/Lrp_C"/>
</dbReference>
<dbReference type="Proteomes" id="UP000000323">
    <property type="component" value="Chromosome 1"/>
</dbReference>
<dbReference type="STRING" id="525904.Tter_1458"/>
<organism evidence="2 3">
    <name type="scientific">Thermobaculum terrenum (strain ATCC BAA-798 / CCMEE 7001 / YNP1)</name>
    <dbReference type="NCBI Taxonomy" id="525904"/>
    <lineage>
        <taxon>Bacteria</taxon>
        <taxon>Bacillati</taxon>
        <taxon>Chloroflexota</taxon>
        <taxon>Chloroflexia</taxon>
        <taxon>Candidatus Thermobaculales</taxon>
        <taxon>Candidatus Thermobaculaceae</taxon>
        <taxon>Thermobaculum</taxon>
    </lineage>
</organism>
<dbReference type="OrthoDB" id="9799041at2"/>
<dbReference type="Pfam" id="PF01037">
    <property type="entry name" value="AsnC_trans_reg"/>
    <property type="match status" value="1"/>
</dbReference>
<dbReference type="eggNOG" id="COG1522">
    <property type="taxonomic scope" value="Bacteria"/>
</dbReference>
<name>D1CC49_THET1</name>
<gene>
    <name evidence="2" type="ordered locus">Tter_1458</name>
</gene>
<evidence type="ECO:0000313" key="2">
    <source>
        <dbReference type="EMBL" id="ACZ42364.1"/>
    </source>
</evidence>
<dbReference type="SUPFAM" id="SSF54909">
    <property type="entry name" value="Dimeric alpha+beta barrel"/>
    <property type="match status" value="1"/>
</dbReference>
<proteinExistence type="predicted"/>
<dbReference type="KEGG" id="ttr:Tter_1458"/>
<dbReference type="InterPro" id="IPR011008">
    <property type="entry name" value="Dimeric_a/b-barrel"/>
</dbReference>
<evidence type="ECO:0000313" key="3">
    <source>
        <dbReference type="Proteomes" id="UP000000323"/>
    </source>
</evidence>
<sequence length="92" mass="10337">MITALVEIDVERGRINEAAQKLVDIDGVAEVWSVTGDHDLVALLKLREYDQLSEVVTNHIASLPEVVRTKTMLAFKVYSKQELEEAWNIGVD</sequence>